<keyword evidence="2" id="KW-1185">Reference proteome</keyword>
<name>A0A6A5ZY56_9PLEO</name>
<reference evidence="1" key="1">
    <citation type="journal article" date="2020" name="Stud. Mycol.">
        <title>101 Dothideomycetes genomes: a test case for predicting lifestyles and emergence of pathogens.</title>
        <authorList>
            <person name="Haridas S."/>
            <person name="Albert R."/>
            <person name="Binder M."/>
            <person name="Bloem J."/>
            <person name="Labutti K."/>
            <person name="Salamov A."/>
            <person name="Andreopoulos B."/>
            <person name="Baker S."/>
            <person name="Barry K."/>
            <person name="Bills G."/>
            <person name="Bluhm B."/>
            <person name="Cannon C."/>
            <person name="Castanera R."/>
            <person name="Culley D."/>
            <person name="Daum C."/>
            <person name="Ezra D."/>
            <person name="Gonzalez J."/>
            <person name="Henrissat B."/>
            <person name="Kuo A."/>
            <person name="Liang C."/>
            <person name="Lipzen A."/>
            <person name="Lutzoni F."/>
            <person name="Magnuson J."/>
            <person name="Mondo S."/>
            <person name="Nolan M."/>
            <person name="Ohm R."/>
            <person name="Pangilinan J."/>
            <person name="Park H.-J."/>
            <person name="Ramirez L."/>
            <person name="Alfaro M."/>
            <person name="Sun H."/>
            <person name="Tritt A."/>
            <person name="Yoshinaga Y."/>
            <person name="Zwiers L.-H."/>
            <person name="Turgeon B."/>
            <person name="Goodwin S."/>
            <person name="Spatafora J."/>
            <person name="Crous P."/>
            <person name="Grigoriev I."/>
        </authorList>
    </citation>
    <scope>NUCLEOTIDE SEQUENCE</scope>
    <source>
        <strain evidence="1">CBS 119687</strain>
    </source>
</reference>
<evidence type="ECO:0000313" key="2">
    <source>
        <dbReference type="Proteomes" id="UP000799771"/>
    </source>
</evidence>
<organism evidence="1 2">
    <name type="scientific">Dothidotthia symphoricarpi CBS 119687</name>
    <dbReference type="NCBI Taxonomy" id="1392245"/>
    <lineage>
        <taxon>Eukaryota</taxon>
        <taxon>Fungi</taxon>
        <taxon>Dikarya</taxon>
        <taxon>Ascomycota</taxon>
        <taxon>Pezizomycotina</taxon>
        <taxon>Dothideomycetes</taxon>
        <taxon>Pleosporomycetidae</taxon>
        <taxon>Pleosporales</taxon>
        <taxon>Dothidotthiaceae</taxon>
        <taxon>Dothidotthia</taxon>
    </lineage>
</organism>
<proteinExistence type="predicted"/>
<dbReference type="RefSeq" id="XP_033518207.1">
    <property type="nucleotide sequence ID" value="XM_033669270.1"/>
</dbReference>
<evidence type="ECO:0000313" key="1">
    <source>
        <dbReference type="EMBL" id="KAF2123813.1"/>
    </source>
</evidence>
<gene>
    <name evidence="1" type="ORF">P153DRAFT_371471</name>
</gene>
<sequence length="156" mass="17485">MLSLPASPENPLTSYGRVSPTILNPQNFEIQLHDAVFPLTTIRLVDNTKVVHQFCDVIMEVTSHTLPRRGVCWIGSCDACCQQLDITIYPISRSMTNMAETLLIRRFLFKSWYRTAVVLARISMQVSYSTTMLNMFAIKLSSGASHATVAFARPIS</sequence>
<dbReference type="Proteomes" id="UP000799771">
    <property type="component" value="Unassembled WGS sequence"/>
</dbReference>
<dbReference type="GeneID" id="54409702"/>
<dbReference type="AlphaFoldDB" id="A0A6A5ZY56"/>
<dbReference type="EMBL" id="ML977522">
    <property type="protein sequence ID" value="KAF2123813.1"/>
    <property type="molecule type" value="Genomic_DNA"/>
</dbReference>
<accession>A0A6A5ZY56</accession>
<protein>
    <submittedName>
        <fullName evidence="1">Uncharacterized protein</fullName>
    </submittedName>
</protein>